<keyword evidence="2" id="KW-1185">Reference proteome</keyword>
<comment type="caution">
    <text evidence="1">The sequence shown here is derived from an EMBL/GenBank/DDBJ whole genome shotgun (WGS) entry which is preliminary data.</text>
</comment>
<dbReference type="AlphaFoldDB" id="A0ABD3WJC2"/>
<sequence>RGANALLMQPPTGISAYLSQLPVQSAEPSGYQSLVIHDIDFKVSGDNIADNQVIASVLG</sequence>
<name>A0ABD3WJC2_SINWO</name>
<accession>A0ABD3WJC2</accession>
<dbReference type="EMBL" id="JBJQND010000006">
    <property type="protein sequence ID" value="KAL3874074.1"/>
    <property type="molecule type" value="Genomic_DNA"/>
</dbReference>
<feature type="non-terminal residue" evidence="1">
    <location>
        <position position="1"/>
    </location>
</feature>
<evidence type="ECO:0000313" key="1">
    <source>
        <dbReference type="EMBL" id="KAL3874074.1"/>
    </source>
</evidence>
<proteinExistence type="predicted"/>
<dbReference type="Proteomes" id="UP001634394">
    <property type="component" value="Unassembled WGS sequence"/>
</dbReference>
<organism evidence="1 2">
    <name type="scientific">Sinanodonta woodiana</name>
    <name type="common">Chinese pond mussel</name>
    <name type="synonym">Anodonta woodiana</name>
    <dbReference type="NCBI Taxonomy" id="1069815"/>
    <lineage>
        <taxon>Eukaryota</taxon>
        <taxon>Metazoa</taxon>
        <taxon>Spiralia</taxon>
        <taxon>Lophotrochozoa</taxon>
        <taxon>Mollusca</taxon>
        <taxon>Bivalvia</taxon>
        <taxon>Autobranchia</taxon>
        <taxon>Heteroconchia</taxon>
        <taxon>Palaeoheterodonta</taxon>
        <taxon>Unionida</taxon>
        <taxon>Unionoidea</taxon>
        <taxon>Unionidae</taxon>
        <taxon>Unioninae</taxon>
        <taxon>Sinanodonta</taxon>
    </lineage>
</organism>
<protein>
    <submittedName>
        <fullName evidence="1">Uncharacterized protein</fullName>
    </submittedName>
</protein>
<gene>
    <name evidence="1" type="ORF">ACJMK2_037137</name>
</gene>
<evidence type="ECO:0000313" key="2">
    <source>
        <dbReference type="Proteomes" id="UP001634394"/>
    </source>
</evidence>
<reference evidence="1 2" key="1">
    <citation type="submission" date="2024-11" db="EMBL/GenBank/DDBJ databases">
        <title>Chromosome-level genome assembly of the freshwater bivalve Anodonta woodiana.</title>
        <authorList>
            <person name="Chen X."/>
        </authorList>
    </citation>
    <scope>NUCLEOTIDE SEQUENCE [LARGE SCALE GENOMIC DNA]</scope>
    <source>
        <strain evidence="1">MN2024</strain>
        <tissue evidence="1">Gills</tissue>
    </source>
</reference>